<reference evidence="9 10" key="1">
    <citation type="submission" date="2018-01" db="EMBL/GenBank/DDBJ databases">
        <title>Draft genome sequence of Sphaerisporangium sp. 7K107.</title>
        <authorList>
            <person name="Sahin N."/>
            <person name="Saygin H."/>
            <person name="Ay H."/>
        </authorList>
    </citation>
    <scope>NUCLEOTIDE SEQUENCE [LARGE SCALE GENOMIC DNA]</scope>
    <source>
        <strain evidence="9 10">7K107</strain>
    </source>
</reference>
<evidence type="ECO:0000256" key="2">
    <source>
        <dbReference type="ARBA" id="ARBA00022617"/>
    </source>
</evidence>
<organism evidence="9 10">
    <name type="scientific">Spongiactinospora gelatinilytica</name>
    <dbReference type="NCBI Taxonomy" id="2666298"/>
    <lineage>
        <taxon>Bacteria</taxon>
        <taxon>Bacillati</taxon>
        <taxon>Actinomycetota</taxon>
        <taxon>Actinomycetes</taxon>
        <taxon>Streptosporangiales</taxon>
        <taxon>Streptosporangiaceae</taxon>
        <taxon>Spongiactinospora</taxon>
    </lineage>
</organism>
<proteinExistence type="inferred from homology"/>
<dbReference type="Pfam" id="PF00067">
    <property type="entry name" value="p450"/>
    <property type="match status" value="1"/>
</dbReference>
<sequence>MRQSSDPVQERPARPLPTERPEGCPFDPPGELATLREEDPVSPMLYPDGHIGWLVTEHALTRQVLADARFGARADLVHSPLPRAGAGGSVRNPAPPGVFSQMDPPQHTRYRRLLAGQFTVRRMRLLADNVREITAGRLDAMERQGPVVDLVEQYALPIPSLVICELLGVPYEDRDRFQHDTEVLMRMDTSREETIAAFVAVQEHMAELVAAKRAEPADDLLSDLVNGDGGLTDEELINVGGVLLAAGFETTANMIALGAFALLRHPDQLAVLRDGPGITELGHADPIVEELLRYLSVIPGTVRVAMEDVVLGGQEIKAGQSVTVSIPAANRDPEQFPDPDRLDFGRPVGGHVAFGHGIHQCLGQQLARVEMQIALPALFERFPGLRLAVPPEEVPMRTDMLIYGVHRLPVTWEPVA</sequence>
<dbReference type="EMBL" id="POUA01000095">
    <property type="protein sequence ID" value="PZG46560.1"/>
    <property type="molecule type" value="Genomic_DNA"/>
</dbReference>
<dbReference type="GO" id="GO:0016705">
    <property type="term" value="F:oxidoreductase activity, acting on paired donors, with incorporation or reduction of molecular oxygen"/>
    <property type="evidence" value="ECO:0007669"/>
    <property type="project" value="InterPro"/>
</dbReference>
<dbReference type="GO" id="GO:0020037">
    <property type="term" value="F:heme binding"/>
    <property type="evidence" value="ECO:0007669"/>
    <property type="project" value="InterPro"/>
</dbReference>
<name>A0A2W2H922_9ACTN</name>
<comment type="similarity">
    <text evidence="1 7">Belongs to the cytochrome P450 family.</text>
</comment>
<keyword evidence="10" id="KW-1185">Reference proteome</keyword>
<keyword evidence="6 7" id="KW-0503">Monooxygenase</keyword>
<evidence type="ECO:0000256" key="4">
    <source>
        <dbReference type="ARBA" id="ARBA00023002"/>
    </source>
</evidence>
<evidence type="ECO:0000256" key="7">
    <source>
        <dbReference type="RuleBase" id="RU000461"/>
    </source>
</evidence>
<feature type="compositionally biased region" description="Basic and acidic residues" evidence="8">
    <location>
        <begin position="8"/>
        <end position="22"/>
    </location>
</feature>
<dbReference type="FunFam" id="1.10.630.10:FF:000018">
    <property type="entry name" value="Cytochrome P450 monooxygenase"/>
    <property type="match status" value="1"/>
</dbReference>
<dbReference type="AlphaFoldDB" id="A0A2W2H922"/>
<dbReference type="Gene3D" id="1.10.630.10">
    <property type="entry name" value="Cytochrome P450"/>
    <property type="match status" value="1"/>
</dbReference>
<dbReference type="InterPro" id="IPR017972">
    <property type="entry name" value="Cyt_P450_CS"/>
</dbReference>
<protein>
    <submittedName>
        <fullName evidence="9">Cytochrome P450</fullName>
    </submittedName>
</protein>
<dbReference type="PANTHER" id="PTHR46696">
    <property type="entry name" value="P450, PUTATIVE (EUROFUNG)-RELATED"/>
    <property type="match status" value="1"/>
</dbReference>
<feature type="region of interest" description="Disordered" evidence="8">
    <location>
        <begin position="81"/>
        <end position="104"/>
    </location>
</feature>
<dbReference type="GO" id="GO:0004497">
    <property type="term" value="F:monooxygenase activity"/>
    <property type="evidence" value="ECO:0007669"/>
    <property type="project" value="UniProtKB-KW"/>
</dbReference>
<keyword evidence="4 7" id="KW-0560">Oxidoreductase</keyword>
<evidence type="ECO:0000256" key="5">
    <source>
        <dbReference type="ARBA" id="ARBA00023004"/>
    </source>
</evidence>
<dbReference type="PROSITE" id="PS00086">
    <property type="entry name" value="CYTOCHROME_P450"/>
    <property type="match status" value="1"/>
</dbReference>
<comment type="caution">
    <text evidence="9">The sequence shown here is derived from an EMBL/GenBank/DDBJ whole genome shotgun (WGS) entry which is preliminary data.</text>
</comment>
<dbReference type="CDD" id="cd11030">
    <property type="entry name" value="CYP105-like"/>
    <property type="match status" value="1"/>
</dbReference>
<evidence type="ECO:0000313" key="10">
    <source>
        <dbReference type="Proteomes" id="UP000248544"/>
    </source>
</evidence>
<dbReference type="InterPro" id="IPR036396">
    <property type="entry name" value="Cyt_P450_sf"/>
</dbReference>
<dbReference type="InterPro" id="IPR002397">
    <property type="entry name" value="Cyt_P450_B"/>
</dbReference>
<dbReference type="Proteomes" id="UP000248544">
    <property type="component" value="Unassembled WGS sequence"/>
</dbReference>
<feature type="region of interest" description="Disordered" evidence="8">
    <location>
        <begin position="1"/>
        <end position="34"/>
    </location>
</feature>
<dbReference type="GO" id="GO:0005506">
    <property type="term" value="F:iron ion binding"/>
    <property type="evidence" value="ECO:0007669"/>
    <property type="project" value="InterPro"/>
</dbReference>
<dbReference type="RefSeq" id="WP_111167684.1">
    <property type="nucleotide sequence ID" value="NZ_POUA01000095.1"/>
</dbReference>
<evidence type="ECO:0000256" key="3">
    <source>
        <dbReference type="ARBA" id="ARBA00022723"/>
    </source>
</evidence>
<dbReference type="SUPFAM" id="SSF48264">
    <property type="entry name" value="Cytochrome P450"/>
    <property type="match status" value="1"/>
</dbReference>
<evidence type="ECO:0000256" key="8">
    <source>
        <dbReference type="SAM" id="MobiDB-lite"/>
    </source>
</evidence>
<evidence type="ECO:0000256" key="1">
    <source>
        <dbReference type="ARBA" id="ARBA00010617"/>
    </source>
</evidence>
<dbReference type="PANTHER" id="PTHR46696:SF1">
    <property type="entry name" value="CYTOCHROME P450 YJIB-RELATED"/>
    <property type="match status" value="1"/>
</dbReference>
<keyword evidence="5 7" id="KW-0408">Iron</keyword>
<keyword evidence="2 7" id="KW-0349">Heme</keyword>
<gene>
    <name evidence="9" type="ORF">C1I98_14385</name>
</gene>
<dbReference type="PRINTS" id="PR00385">
    <property type="entry name" value="P450"/>
</dbReference>
<keyword evidence="3 7" id="KW-0479">Metal-binding</keyword>
<evidence type="ECO:0000313" key="9">
    <source>
        <dbReference type="EMBL" id="PZG46560.1"/>
    </source>
</evidence>
<accession>A0A2W2H922</accession>
<dbReference type="PRINTS" id="PR00359">
    <property type="entry name" value="BP450"/>
</dbReference>
<evidence type="ECO:0000256" key="6">
    <source>
        <dbReference type="ARBA" id="ARBA00023033"/>
    </source>
</evidence>
<dbReference type="InterPro" id="IPR001128">
    <property type="entry name" value="Cyt_P450"/>
</dbReference>